<feature type="transmembrane region" description="Helical" evidence="9">
    <location>
        <begin position="96"/>
        <end position="114"/>
    </location>
</feature>
<evidence type="ECO:0000313" key="11">
    <source>
        <dbReference type="EMBL" id="RVX72884.1"/>
    </source>
</evidence>
<evidence type="ECO:0000256" key="9">
    <source>
        <dbReference type="SAM" id="Phobius"/>
    </source>
</evidence>
<feature type="transmembrane region" description="Helical" evidence="9">
    <location>
        <begin position="349"/>
        <end position="371"/>
    </location>
</feature>
<evidence type="ECO:0000256" key="1">
    <source>
        <dbReference type="ARBA" id="ARBA00004127"/>
    </source>
</evidence>
<evidence type="ECO:0000313" key="12">
    <source>
        <dbReference type="Proteomes" id="UP000288859"/>
    </source>
</evidence>
<feature type="transmembrane region" description="Helical" evidence="9">
    <location>
        <begin position="286"/>
        <end position="307"/>
    </location>
</feature>
<evidence type="ECO:0000256" key="8">
    <source>
        <dbReference type="SAM" id="MobiDB-lite"/>
    </source>
</evidence>
<dbReference type="OrthoDB" id="4495440at2759"/>
<feature type="transmembrane region" description="Helical" evidence="9">
    <location>
        <begin position="123"/>
        <end position="146"/>
    </location>
</feature>
<comment type="subcellular location">
    <subcellularLocation>
        <location evidence="1">Endomembrane system</location>
        <topology evidence="1">Multi-pass membrane protein</topology>
    </subcellularLocation>
</comment>
<feature type="transmembrane region" description="Helical" evidence="9">
    <location>
        <begin position="186"/>
        <end position="210"/>
    </location>
</feature>
<evidence type="ECO:0000256" key="5">
    <source>
        <dbReference type="ARBA" id="ARBA00022989"/>
    </source>
</evidence>
<name>A0A438NAS7_EXOME</name>
<feature type="domain" description="Sodium/calcium exchanger membrane region" evidence="10">
    <location>
        <begin position="96"/>
        <end position="251"/>
    </location>
</feature>
<keyword evidence="5 9" id="KW-1133">Transmembrane helix</keyword>
<dbReference type="PANTHER" id="PTHR31503:SF22">
    <property type="entry name" value="VACUOLAR CALCIUM ION TRANSPORTER"/>
    <property type="match status" value="1"/>
</dbReference>
<evidence type="ECO:0000256" key="3">
    <source>
        <dbReference type="ARBA" id="ARBA00022448"/>
    </source>
</evidence>
<evidence type="ECO:0000256" key="7">
    <source>
        <dbReference type="ARBA" id="ARBA00023136"/>
    </source>
</evidence>
<evidence type="ECO:0000256" key="4">
    <source>
        <dbReference type="ARBA" id="ARBA00022692"/>
    </source>
</evidence>
<dbReference type="Pfam" id="PF01699">
    <property type="entry name" value="Na_Ca_ex"/>
    <property type="match status" value="2"/>
</dbReference>
<reference evidence="11 12" key="1">
    <citation type="submission" date="2017-03" db="EMBL/GenBank/DDBJ databases">
        <title>Genomes of endolithic fungi from Antarctica.</title>
        <authorList>
            <person name="Coleine C."/>
            <person name="Masonjones S."/>
            <person name="Stajich J.E."/>
        </authorList>
    </citation>
    <scope>NUCLEOTIDE SEQUENCE [LARGE SCALE GENOMIC DNA]</scope>
    <source>
        <strain evidence="11 12">CCFEE 6314</strain>
    </source>
</reference>
<evidence type="ECO:0000256" key="6">
    <source>
        <dbReference type="ARBA" id="ARBA00023065"/>
    </source>
</evidence>
<keyword evidence="7 9" id="KW-0472">Membrane</keyword>
<keyword evidence="4 9" id="KW-0812">Transmembrane</keyword>
<organism evidence="11 12">
    <name type="scientific">Exophiala mesophila</name>
    <name type="common">Black yeast-like fungus</name>
    <dbReference type="NCBI Taxonomy" id="212818"/>
    <lineage>
        <taxon>Eukaryota</taxon>
        <taxon>Fungi</taxon>
        <taxon>Dikarya</taxon>
        <taxon>Ascomycota</taxon>
        <taxon>Pezizomycotina</taxon>
        <taxon>Eurotiomycetes</taxon>
        <taxon>Chaetothyriomycetidae</taxon>
        <taxon>Chaetothyriales</taxon>
        <taxon>Herpotrichiellaceae</taxon>
        <taxon>Exophiala</taxon>
    </lineage>
</organism>
<dbReference type="InterPro" id="IPR004837">
    <property type="entry name" value="NaCa_Exmemb"/>
</dbReference>
<protein>
    <recommendedName>
        <fullName evidence="10">Sodium/calcium exchanger membrane region domain-containing protein</fullName>
    </recommendedName>
</protein>
<dbReference type="InterPro" id="IPR004713">
    <property type="entry name" value="CaH_exchang"/>
</dbReference>
<dbReference type="GO" id="GO:0015369">
    <property type="term" value="F:calcium:proton antiporter activity"/>
    <property type="evidence" value="ECO:0007669"/>
    <property type="project" value="TreeGrafter"/>
</dbReference>
<feature type="transmembrane region" description="Helical" evidence="9">
    <location>
        <begin position="66"/>
        <end position="84"/>
    </location>
</feature>
<evidence type="ECO:0000259" key="10">
    <source>
        <dbReference type="Pfam" id="PF01699"/>
    </source>
</evidence>
<dbReference type="GO" id="GO:0012505">
    <property type="term" value="C:endomembrane system"/>
    <property type="evidence" value="ECO:0007669"/>
    <property type="project" value="UniProtKB-SubCell"/>
</dbReference>
<dbReference type="InterPro" id="IPR044880">
    <property type="entry name" value="NCX_ion-bd_dom_sf"/>
</dbReference>
<dbReference type="VEuPathDB" id="FungiDB:PV10_04043"/>
<sequence length="433" mass="47167">MTSNLFRKPFSLSSKKLRHNSHNAGGSHISENGYSESTPLLPQSNVMATSKAEQWSYQMYHAARQIYLHNYIHGLLIFLLPAIVSSLVHCPAKVRFTLNFLAIIPLASLLEFYLEEFCAKQRLILGGILAGVLGNGIELIIGVVAICNDQILIVQDAILGSLLFNLVLVTGLCCVAGGVRYQEQHFAIPIISSLSGFAMILVAMLLTPTALATVALSGNDIDHITEHKRILSSGSAIIFLVTYGFYLLFQLRTHASLFESSLVEEEFSSDMTCEERNSTLKPLIAVILYLVTAGFASWCVVLLFQAIPEVVEKSSLSRTTIGFILFPFLGGAGSAIALMTVSFRGKQDLALGCIVGNVINITLFIVPVLVIVGRVVGNELSLYFGYVEMVAVLISSLMVVLLLQNGRSTYFDGLLLLGLYTMVIMAVVVLPHE</sequence>
<feature type="transmembrane region" description="Helical" evidence="9">
    <location>
        <begin position="319"/>
        <end position="342"/>
    </location>
</feature>
<dbReference type="Proteomes" id="UP000288859">
    <property type="component" value="Unassembled WGS sequence"/>
</dbReference>
<feature type="region of interest" description="Disordered" evidence="8">
    <location>
        <begin position="16"/>
        <end position="37"/>
    </location>
</feature>
<feature type="transmembrane region" description="Helical" evidence="9">
    <location>
        <begin position="230"/>
        <end position="249"/>
    </location>
</feature>
<comment type="caution">
    <text evidence="11">The sequence shown here is derived from an EMBL/GenBank/DDBJ whole genome shotgun (WGS) entry which is preliminary data.</text>
</comment>
<dbReference type="GO" id="GO:0000329">
    <property type="term" value="C:fungal-type vacuole membrane"/>
    <property type="evidence" value="ECO:0007669"/>
    <property type="project" value="TreeGrafter"/>
</dbReference>
<feature type="transmembrane region" description="Helical" evidence="9">
    <location>
        <begin position="410"/>
        <end position="430"/>
    </location>
</feature>
<proteinExistence type="inferred from homology"/>
<keyword evidence="3" id="KW-0813">Transport</keyword>
<feature type="transmembrane region" description="Helical" evidence="9">
    <location>
        <begin position="158"/>
        <end position="179"/>
    </location>
</feature>
<dbReference type="GO" id="GO:0006874">
    <property type="term" value="P:intracellular calcium ion homeostasis"/>
    <property type="evidence" value="ECO:0007669"/>
    <property type="project" value="TreeGrafter"/>
</dbReference>
<gene>
    <name evidence="11" type="ORF">B0A52_03237</name>
</gene>
<feature type="transmembrane region" description="Helical" evidence="9">
    <location>
        <begin position="383"/>
        <end position="403"/>
    </location>
</feature>
<feature type="domain" description="Sodium/calcium exchanger membrane region" evidence="10">
    <location>
        <begin position="286"/>
        <end position="427"/>
    </location>
</feature>
<evidence type="ECO:0000256" key="2">
    <source>
        <dbReference type="ARBA" id="ARBA00008170"/>
    </source>
</evidence>
<dbReference type="Gene3D" id="1.20.1420.30">
    <property type="entry name" value="NCX, central ion-binding region"/>
    <property type="match status" value="1"/>
</dbReference>
<dbReference type="PANTHER" id="PTHR31503">
    <property type="entry name" value="VACUOLAR CALCIUM ION TRANSPORTER"/>
    <property type="match status" value="1"/>
</dbReference>
<keyword evidence="6" id="KW-0406">Ion transport</keyword>
<dbReference type="AlphaFoldDB" id="A0A438NAS7"/>
<comment type="similarity">
    <text evidence="2">Belongs to the Ca(2+):cation antiporter (CaCA) (TC 2.A.19) family.</text>
</comment>
<accession>A0A438NAS7</accession>
<dbReference type="EMBL" id="NAJM01000010">
    <property type="protein sequence ID" value="RVX72884.1"/>
    <property type="molecule type" value="Genomic_DNA"/>
</dbReference>